<organism evidence="4 5">
    <name type="scientific">Pseudovibrio exalbescens</name>
    <dbReference type="NCBI Taxonomy" id="197461"/>
    <lineage>
        <taxon>Bacteria</taxon>
        <taxon>Pseudomonadati</taxon>
        <taxon>Pseudomonadota</taxon>
        <taxon>Alphaproteobacteria</taxon>
        <taxon>Hyphomicrobiales</taxon>
        <taxon>Stappiaceae</taxon>
        <taxon>Pseudovibrio</taxon>
    </lineage>
</organism>
<reference evidence="4 5" key="1">
    <citation type="submission" date="2016-03" db="EMBL/GenBank/DDBJ databases">
        <title>Genome sequence of Nesiotobacter sp. nov., a moderately halophilic alphaproteobacterium isolated from the Yellow Sea, China.</title>
        <authorList>
            <person name="Zhang G."/>
            <person name="Zhang R."/>
        </authorList>
    </citation>
    <scope>NUCLEOTIDE SEQUENCE [LARGE SCALE GENOMIC DNA]</scope>
    <source>
        <strain evidence="4 5">WB1-6</strain>
    </source>
</reference>
<comment type="subcellular location">
    <subcellularLocation>
        <location evidence="1">Periplasm</location>
    </subcellularLocation>
</comment>
<sequence>MSNYARIFVIFVIFALGLARAVAADEPLVVVTRDGAPIAGPAFRHAGTFSELTGSPVELRRLQFKNLYDEIMISFVTGTHPGDVLIIPPAWVPDFAPFLSEVPDAQLKSLATALIQPVYKEPLMKWDGRWLAMTVDGDVHIGAYRKDLFESQRFKQAFAREYGRPLEPPRTWAEYIEIAGFFDGQTDESGRRIFGTLEAYAEGGQRMWYLISHAVPYASHPQFPGYLFFDPTTMAPTINSPAWKRAVEEYVRLKSYGPPDADALDSHSVRQRFASGEAAMAIDWSDLGVLTTDPETSAVAGNVGFFELPGSRRVWNPDQQNWDMLGHARAVPFLALGGWVAVVPASTTDQERAWAFVDWYGSPANSLEDLRDGSTGINPYRSTHLTNAVGWGEMMGKAAAEQYLNVLKDSLSAPQVAHELRVPGYRAYMGALDTQLRAVLAGTASIDEALNTAAVQWDEITDRLGRESQLRHYRALMGLAEVGP</sequence>
<accession>A0A1U7JF10</accession>
<dbReference type="Proteomes" id="UP000185783">
    <property type="component" value="Unassembled WGS sequence"/>
</dbReference>
<proteinExistence type="inferred from homology"/>
<gene>
    <name evidence="4" type="ORF">A3843_14025</name>
</gene>
<evidence type="ECO:0000313" key="4">
    <source>
        <dbReference type="EMBL" id="OKL43340.1"/>
    </source>
</evidence>
<evidence type="ECO:0000256" key="2">
    <source>
        <dbReference type="ARBA" id="ARBA00008520"/>
    </source>
</evidence>
<dbReference type="EMBL" id="LVVZ01000020">
    <property type="protein sequence ID" value="OKL43340.1"/>
    <property type="molecule type" value="Genomic_DNA"/>
</dbReference>
<name>A0A1U7JF10_9HYPH</name>
<dbReference type="PANTHER" id="PTHR43649">
    <property type="entry name" value="ARABINOSE-BINDING PROTEIN-RELATED"/>
    <property type="match status" value="1"/>
</dbReference>
<comment type="similarity">
    <text evidence="2">Belongs to the bacterial solute-binding protein 1 family.</text>
</comment>
<dbReference type="STRING" id="197461.A3843_14025"/>
<keyword evidence="5" id="KW-1185">Reference proteome</keyword>
<dbReference type="SUPFAM" id="SSF53850">
    <property type="entry name" value="Periplasmic binding protein-like II"/>
    <property type="match status" value="1"/>
</dbReference>
<dbReference type="InterPro" id="IPR050490">
    <property type="entry name" value="Bact_solute-bd_prot1"/>
</dbReference>
<dbReference type="AlphaFoldDB" id="A0A1U7JF10"/>
<dbReference type="Gene3D" id="3.40.190.10">
    <property type="entry name" value="Periplasmic binding protein-like II"/>
    <property type="match status" value="2"/>
</dbReference>
<evidence type="ECO:0000313" key="5">
    <source>
        <dbReference type="Proteomes" id="UP000185783"/>
    </source>
</evidence>
<evidence type="ECO:0000256" key="1">
    <source>
        <dbReference type="ARBA" id="ARBA00004418"/>
    </source>
</evidence>
<protein>
    <submittedName>
        <fullName evidence="4">ABC transporter substrate-binding protein</fullName>
    </submittedName>
</protein>
<keyword evidence="3" id="KW-0574">Periplasm</keyword>
<dbReference type="InterPro" id="IPR006059">
    <property type="entry name" value="SBP"/>
</dbReference>
<dbReference type="Pfam" id="PF01547">
    <property type="entry name" value="SBP_bac_1"/>
    <property type="match status" value="1"/>
</dbReference>
<dbReference type="RefSeq" id="WP_028481706.1">
    <property type="nucleotide sequence ID" value="NZ_LVVZ01000020.1"/>
</dbReference>
<comment type="caution">
    <text evidence="4">The sequence shown here is derived from an EMBL/GenBank/DDBJ whole genome shotgun (WGS) entry which is preliminary data.</text>
</comment>
<dbReference type="PANTHER" id="PTHR43649:SF12">
    <property type="entry name" value="DIACETYLCHITOBIOSE BINDING PROTEIN DASA"/>
    <property type="match status" value="1"/>
</dbReference>
<dbReference type="GO" id="GO:0042597">
    <property type="term" value="C:periplasmic space"/>
    <property type="evidence" value="ECO:0007669"/>
    <property type="project" value="UniProtKB-SubCell"/>
</dbReference>
<evidence type="ECO:0000256" key="3">
    <source>
        <dbReference type="ARBA" id="ARBA00022764"/>
    </source>
</evidence>